<organism evidence="3 4">
    <name type="scientific">Streptomyces lutosisoli</name>
    <dbReference type="NCBI Taxonomy" id="2665721"/>
    <lineage>
        <taxon>Bacteria</taxon>
        <taxon>Bacillati</taxon>
        <taxon>Actinomycetota</taxon>
        <taxon>Actinomycetes</taxon>
        <taxon>Kitasatosporales</taxon>
        <taxon>Streptomycetaceae</taxon>
        <taxon>Streptomyces</taxon>
    </lineage>
</organism>
<gene>
    <name evidence="3" type="ORF">ACFQZP_18815</name>
</gene>
<proteinExistence type="predicted"/>
<dbReference type="Proteomes" id="UP001596957">
    <property type="component" value="Unassembled WGS sequence"/>
</dbReference>
<dbReference type="RefSeq" id="WP_381260449.1">
    <property type="nucleotide sequence ID" value="NZ_JBHTBI010000042.1"/>
</dbReference>
<dbReference type="InterPro" id="IPR047757">
    <property type="entry name" value="AfsA-like"/>
</dbReference>
<evidence type="ECO:0000313" key="3">
    <source>
        <dbReference type="EMBL" id="MFD0283692.1"/>
    </source>
</evidence>
<accession>A0ABW2VIZ9</accession>
<dbReference type="InterPro" id="IPR005509">
    <property type="entry name" value="AfsA_hotdog_dom"/>
</dbReference>
<evidence type="ECO:0000256" key="1">
    <source>
        <dbReference type="SAM" id="MobiDB-lite"/>
    </source>
</evidence>
<sequence length="357" mass="38163">MTVLVSAPIDADNSMATTAAMGSAGATGRTSLTRPPHAAEAADGARIPREFVHRADDSDVLLTHFQACADGSYRMAARWPRAHALFSPVAGGRENPMLMAETIRQAGAVVAHMAYGTPTDLHFLLWDLRYEVPEDILDAGVPLSPATAVVRFDDVKMRGKRLSSFRFEVELYRGTVRVGHGAASASCVTAAAYSRLRPARPESADPAPLPAPISPVLVGRTRAQDVLVAPSGTPGSWLLRADRSHPVIFDSQSDHMPGRGVIEAMRQAAQLATGFEHIIVPSMNAEFCRYVELDRPCHLTAERRRPLPDGRIPTRVTLTQDDEVAARGMLMVRPADADSAADSGANGTSAPAAFATV</sequence>
<evidence type="ECO:0000259" key="2">
    <source>
        <dbReference type="Pfam" id="PF03756"/>
    </source>
</evidence>
<feature type="domain" description="A-factor biosynthesis hotdog" evidence="2">
    <location>
        <begin position="217"/>
        <end position="331"/>
    </location>
</feature>
<dbReference type="EMBL" id="JBHTEC010000001">
    <property type="protein sequence ID" value="MFD0283692.1"/>
    <property type="molecule type" value="Genomic_DNA"/>
</dbReference>
<reference evidence="4" key="1">
    <citation type="journal article" date="2019" name="Int. J. Syst. Evol. Microbiol.">
        <title>The Global Catalogue of Microorganisms (GCM) 10K type strain sequencing project: providing services to taxonomists for standard genome sequencing and annotation.</title>
        <authorList>
            <consortium name="The Broad Institute Genomics Platform"/>
            <consortium name="The Broad Institute Genome Sequencing Center for Infectious Disease"/>
            <person name="Wu L."/>
            <person name="Ma J."/>
        </authorList>
    </citation>
    <scope>NUCLEOTIDE SEQUENCE [LARGE SCALE GENOMIC DNA]</scope>
    <source>
        <strain evidence="4">CGMCC 4.7198</strain>
    </source>
</reference>
<comment type="caution">
    <text evidence="3">The sequence shown here is derived from an EMBL/GenBank/DDBJ whole genome shotgun (WGS) entry which is preliminary data.</text>
</comment>
<evidence type="ECO:0000313" key="4">
    <source>
        <dbReference type="Proteomes" id="UP001596957"/>
    </source>
</evidence>
<feature type="domain" description="A-factor biosynthesis hotdog" evidence="2">
    <location>
        <begin position="51"/>
        <end position="186"/>
    </location>
</feature>
<keyword evidence="4" id="KW-1185">Reference proteome</keyword>
<dbReference type="NCBIfam" id="NF041195">
    <property type="entry name" value="ScbA_BarX_GamBu"/>
    <property type="match status" value="1"/>
</dbReference>
<protein>
    <submittedName>
        <fullName evidence="3">ScbA/BarX family gamma-butyrolactone biosynthesis protein</fullName>
    </submittedName>
</protein>
<dbReference type="Pfam" id="PF03756">
    <property type="entry name" value="AfsA"/>
    <property type="match status" value="2"/>
</dbReference>
<name>A0ABW2VIZ9_9ACTN</name>
<feature type="region of interest" description="Disordered" evidence="1">
    <location>
        <begin position="338"/>
        <end position="357"/>
    </location>
</feature>
<feature type="compositionally biased region" description="Low complexity" evidence="1">
    <location>
        <begin position="338"/>
        <end position="350"/>
    </location>
</feature>